<evidence type="ECO:0000313" key="6">
    <source>
        <dbReference type="EMBL" id="ADI38861.1"/>
    </source>
</evidence>
<evidence type="ECO:0000256" key="2">
    <source>
        <dbReference type="ARBA" id="ARBA00010921"/>
    </source>
</evidence>
<dbReference type="HOGENOM" id="CLU_1712535_0_0_0"/>
<sequence>MYFIHLIKELEMEFNLGIKDPSTEAICLKINEEYHLSFYSKDNGQSVLIESDIYELESSLGKDFYQHMLSANFEGVLPWETYFGINPETNHALLMKKVLLEHIDYDEFLIQLNQFITLYEELQQQLYHWKIESFFHNKPTFEQKSENQNKLFI</sequence>
<dbReference type="SUPFAM" id="SSF69635">
    <property type="entry name" value="Type III secretory system chaperone-like"/>
    <property type="match status" value="1"/>
</dbReference>
<dbReference type="Pfam" id="PF05932">
    <property type="entry name" value="CesT"/>
    <property type="match status" value="1"/>
</dbReference>
<comment type="similarity">
    <text evidence="2">Belongs to the IpgE/SigE chaperone family.</text>
</comment>
<dbReference type="RefSeq" id="WP_013182569.1">
    <property type="nucleotide sequence ID" value="NC_014225.1"/>
</dbReference>
<keyword evidence="3" id="KW-0963">Cytoplasm</keyword>
<organism evidence="6 7">
    <name type="scientific">Waddlia chondrophila (strain ATCC VR-1470 / WSU 86-1044)</name>
    <dbReference type="NCBI Taxonomy" id="716544"/>
    <lineage>
        <taxon>Bacteria</taxon>
        <taxon>Pseudomonadati</taxon>
        <taxon>Chlamydiota</taxon>
        <taxon>Chlamydiia</taxon>
        <taxon>Parachlamydiales</taxon>
        <taxon>Waddliaceae</taxon>
        <taxon>Waddlia</taxon>
    </lineage>
</organism>
<reference evidence="6 7" key="1">
    <citation type="journal article" date="2010" name="PLoS ONE">
        <title>The Waddlia genome: a window into chlamydial biology.</title>
        <authorList>
            <person name="Bertelli C."/>
            <person name="Collyn F."/>
            <person name="Croxatto A."/>
            <person name="Ruckert C."/>
            <person name="Polkinghorne A."/>
            <person name="Kebbi-Beghdadi C."/>
            <person name="Goesmann A."/>
            <person name="Vaughan L."/>
            <person name="Greub G."/>
        </authorList>
    </citation>
    <scope>NUCLEOTIDE SEQUENCE [LARGE SCALE GENOMIC DNA]</scope>
    <source>
        <strain evidence="7">ATCC VR-1470 / WSU 86-1044</strain>
    </source>
</reference>
<dbReference type="STRING" id="716544.wcw_1512"/>
<name>D6YS16_WADCW</name>
<dbReference type="InterPro" id="IPR010261">
    <property type="entry name" value="Tir_chaperone"/>
</dbReference>
<evidence type="ECO:0008006" key="8">
    <source>
        <dbReference type="Google" id="ProtNLM"/>
    </source>
</evidence>
<comment type="subcellular location">
    <subcellularLocation>
        <location evidence="1">Cytoplasm</location>
    </subcellularLocation>
</comment>
<accession>D6YS16</accession>
<protein>
    <recommendedName>
        <fullName evidence="8">Type III secretion chaperone SycE</fullName>
    </recommendedName>
</protein>
<evidence type="ECO:0000256" key="3">
    <source>
        <dbReference type="ARBA" id="ARBA00022490"/>
    </source>
</evidence>
<evidence type="ECO:0000256" key="4">
    <source>
        <dbReference type="ARBA" id="ARBA00023026"/>
    </source>
</evidence>
<evidence type="ECO:0000256" key="1">
    <source>
        <dbReference type="ARBA" id="ARBA00004496"/>
    </source>
</evidence>
<keyword evidence="4" id="KW-0843">Virulence</keyword>
<dbReference type="Gene3D" id="3.30.1460.10">
    <property type="match status" value="1"/>
</dbReference>
<evidence type="ECO:0000256" key="5">
    <source>
        <dbReference type="ARBA" id="ARBA00023186"/>
    </source>
</evidence>
<dbReference type="KEGG" id="wch:wcw_1512"/>
<gene>
    <name evidence="6" type="ordered locus">wcw_1512</name>
</gene>
<keyword evidence="7" id="KW-1185">Reference proteome</keyword>
<evidence type="ECO:0000313" key="7">
    <source>
        <dbReference type="Proteomes" id="UP000001505"/>
    </source>
</evidence>
<dbReference type="AlphaFoldDB" id="D6YS16"/>
<proteinExistence type="inferred from homology"/>
<dbReference type="GO" id="GO:0030254">
    <property type="term" value="P:protein secretion by the type III secretion system"/>
    <property type="evidence" value="ECO:0007669"/>
    <property type="project" value="InterPro"/>
</dbReference>
<dbReference type="GO" id="GO:0005737">
    <property type="term" value="C:cytoplasm"/>
    <property type="evidence" value="ECO:0007669"/>
    <property type="project" value="UniProtKB-SubCell"/>
</dbReference>
<keyword evidence="5" id="KW-0143">Chaperone</keyword>
<dbReference type="Proteomes" id="UP000001505">
    <property type="component" value="Chromosome"/>
</dbReference>
<dbReference type="InterPro" id="IPR013095">
    <property type="entry name" value="T3SS_chaperone"/>
</dbReference>
<dbReference type="CDD" id="cd17022">
    <property type="entry name" value="T3SC_IA_SigE-like"/>
    <property type="match status" value="1"/>
</dbReference>
<dbReference type="EMBL" id="CP001928">
    <property type="protein sequence ID" value="ADI38861.1"/>
    <property type="molecule type" value="Genomic_DNA"/>
</dbReference>